<evidence type="ECO:0000259" key="4">
    <source>
        <dbReference type="SMART" id="SM00062"/>
    </source>
</evidence>
<evidence type="ECO:0000256" key="2">
    <source>
        <dbReference type="SAM" id="MobiDB-lite"/>
    </source>
</evidence>
<organism evidence="5 6">
    <name type="scientific">Nakamurella endophytica</name>
    <dbReference type="NCBI Taxonomy" id="1748367"/>
    <lineage>
        <taxon>Bacteria</taxon>
        <taxon>Bacillati</taxon>
        <taxon>Actinomycetota</taxon>
        <taxon>Actinomycetes</taxon>
        <taxon>Nakamurellales</taxon>
        <taxon>Nakamurellaceae</taxon>
        <taxon>Nakamurella</taxon>
    </lineage>
</organism>
<gene>
    <name evidence="5" type="ORF">GCM10011594_17470</name>
</gene>
<dbReference type="AlphaFoldDB" id="A0A917SUJ0"/>
<feature type="compositionally biased region" description="Polar residues" evidence="2">
    <location>
        <begin position="64"/>
        <end position="86"/>
    </location>
</feature>
<feature type="region of interest" description="Disordered" evidence="2">
    <location>
        <begin position="30"/>
        <end position="86"/>
    </location>
</feature>
<accession>A0A917SUJ0</accession>
<proteinExistence type="predicted"/>
<sequence>MFRYRSVRRTMLAVPVVAVALSLAACGGSSDAGTSSSSTSSSSAPSSSASSTSASSSAAVSSADTTGPSPTASTITATGQTGDIGTQTPGVLKLAADFSSSPNQFLNNGKEDGLNPALCTAIAGKLGVRIEWTNLAFDGLIPGLQAGRYDALCTSVFITAEREKVMNMVPYVQWGNTMGVKKAAKAGYDCPKTPCWEAFAGKKVAAPSGGSEVAQLQEANKTLSPPMQILPFESNVQVYQALQNDSVDAAYVNDPQFAYFNKTNGDEYATVMTGVESRALALTTVKKNTALADALIRGLQAIKADGSYQKILKDWGIAGVDDFTINPAPAS</sequence>
<dbReference type="Gene3D" id="3.40.190.10">
    <property type="entry name" value="Periplasmic binding protein-like II"/>
    <property type="match status" value="2"/>
</dbReference>
<dbReference type="PANTHER" id="PTHR35936">
    <property type="entry name" value="MEMBRANE-BOUND LYTIC MUREIN TRANSGLYCOSYLASE F"/>
    <property type="match status" value="1"/>
</dbReference>
<name>A0A917SUJ0_9ACTN</name>
<dbReference type="InterPro" id="IPR001638">
    <property type="entry name" value="Solute-binding_3/MltF_N"/>
</dbReference>
<dbReference type="EMBL" id="BMNA01000003">
    <property type="protein sequence ID" value="GGL98106.1"/>
    <property type="molecule type" value="Genomic_DNA"/>
</dbReference>
<feature type="signal peptide" evidence="3">
    <location>
        <begin position="1"/>
        <end position="27"/>
    </location>
</feature>
<keyword evidence="6" id="KW-1185">Reference proteome</keyword>
<evidence type="ECO:0000256" key="3">
    <source>
        <dbReference type="SAM" id="SignalP"/>
    </source>
</evidence>
<dbReference type="SMART" id="SM00062">
    <property type="entry name" value="PBPb"/>
    <property type="match status" value="1"/>
</dbReference>
<evidence type="ECO:0000313" key="5">
    <source>
        <dbReference type="EMBL" id="GGL98106.1"/>
    </source>
</evidence>
<evidence type="ECO:0000256" key="1">
    <source>
        <dbReference type="ARBA" id="ARBA00022729"/>
    </source>
</evidence>
<dbReference type="PANTHER" id="PTHR35936:SF17">
    <property type="entry name" value="ARGININE-BINDING EXTRACELLULAR PROTEIN ARTP"/>
    <property type="match status" value="1"/>
</dbReference>
<dbReference type="SUPFAM" id="SSF53850">
    <property type="entry name" value="Periplasmic binding protein-like II"/>
    <property type="match status" value="1"/>
</dbReference>
<keyword evidence="1 3" id="KW-0732">Signal</keyword>
<feature type="compositionally biased region" description="Low complexity" evidence="2">
    <location>
        <begin position="30"/>
        <end position="63"/>
    </location>
</feature>
<dbReference type="Pfam" id="PF00497">
    <property type="entry name" value="SBP_bac_3"/>
    <property type="match status" value="1"/>
</dbReference>
<dbReference type="Proteomes" id="UP000655208">
    <property type="component" value="Unassembled WGS sequence"/>
</dbReference>
<comment type="caution">
    <text evidence="5">The sequence shown here is derived from an EMBL/GenBank/DDBJ whole genome shotgun (WGS) entry which is preliminary data.</text>
</comment>
<protein>
    <submittedName>
        <fullName evidence="5">ABC transporter substrate-binding protein</fullName>
    </submittedName>
</protein>
<dbReference type="PROSITE" id="PS51257">
    <property type="entry name" value="PROKAR_LIPOPROTEIN"/>
    <property type="match status" value="1"/>
</dbReference>
<feature type="chain" id="PRO_5038932419" evidence="3">
    <location>
        <begin position="28"/>
        <end position="331"/>
    </location>
</feature>
<reference evidence="5" key="1">
    <citation type="journal article" date="2014" name="Int. J. Syst. Evol. Microbiol.">
        <title>Complete genome sequence of Corynebacterium casei LMG S-19264T (=DSM 44701T), isolated from a smear-ripened cheese.</title>
        <authorList>
            <consortium name="US DOE Joint Genome Institute (JGI-PGF)"/>
            <person name="Walter F."/>
            <person name="Albersmeier A."/>
            <person name="Kalinowski J."/>
            <person name="Ruckert C."/>
        </authorList>
    </citation>
    <scope>NUCLEOTIDE SEQUENCE</scope>
    <source>
        <strain evidence="5">CGMCC 4.7308</strain>
    </source>
</reference>
<evidence type="ECO:0000313" key="6">
    <source>
        <dbReference type="Proteomes" id="UP000655208"/>
    </source>
</evidence>
<feature type="domain" description="Solute-binding protein family 3/N-terminal" evidence="4">
    <location>
        <begin position="91"/>
        <end position="319"/>
    </location>
</feature>
<reference evidence="5" key="2">
    <citation type="submission" date="2020-09" db="EMBL/GenBank/DDBJ databases">
        <authorList>
            <person name="Sun Q."/>
            <person name="Zhou Y."/>
        </authorList>
    </citation>
    <scope>NUCLEOTIDE SEQUENCE</scope>
    <source>
        <strain evidence="5">CGMCC 4.7308</strain>
    </source>
</reference>